<feature type="transmembrane region" description="Helical" evidence="1">
    <location>
        <begin position="163"/>
        <end position="188"/>
    </location>
</feature>
<reference evidence="2" key="1">
    <citation type="journal article" date="2020" name="Nature">
        <title>Giant virus diversity and host interactions through global metagenomics.</title>
        <authorList>
            <person name="Schulz F."/>
            <person name="Roux S."/>
            <person name="Paez-Espino D."/>
            <person name="Jungbluth S."/>
            <person name="Walsh D.A."/>
            <person name="Denef V.J."/>
            <person name="McMahon K.D."/>
            <person name="Konstantinidis K.T."/>
            <person name="Eloe-Fadrosh E.A."/>
            <person name="Kyrpides N.C."/>
            <person name="Woyke T."/>
        </authorList>
    </citation>
    <scope>NUCLEOTIDE SEQUENCE</scope>
    <source>
        <strain evidence="2">GVMAG-M-3300020166-18</strain>
    </source>
</reference>
<evidence type="ECO:0000313" key="2">
    <source>
        <dbReference type="EMBL" id="QHS96681.1"/>
    </source>
</evidence>
<protein>
    <submittedName>
        <fullName evidence="2">Uncharacterized protein</fullName>
    </submittedName>
</protein>
<keyword evidence="1" id="KW-0812">Transmembrane</keyword>
<accession>A0A6C0BXY6</accession>
<feature type="transmembrane region" description="Helical" evidence="1">
    <location>
        <begin position="208"/>
        <end position="230"/>
    </location>
</feature>
<keyword evidence="1" id="KW-0472">Membrane</keyword>
<proteinExistence type="predicted"/>
<evidence type="ECO:0000256" key="1">
    <source>
        <dbReference type="SAM" id="Phobius"/>
    </source>
</evidence>
<dbReference type="AlphaFoldDB" id="A0A6C0BXY6"/>
<name>A0A6C0BXY6_9ZZZZ</name>
<sequence>MSSDFDVAPYGGTCNQAQIEKKQPPLPKSHEKITREQHIQELEDKRTILSADRIFPNDNNMPKYIIGFFTYIIFFVIIIPYLMIKNKVPSEFILAYMPNVDILATILGYDGGPTTYNALRYLYNPSNFTVYGFINATFINYLALLGVTYVIARDTHEKRSWEYGWAAAFICLFMTYLAPGNPIVIAQNNFETFLSKYGINDKHARPRYILITMIGLAMATILILCEAMVIRVTRPHIINIIKQVSNWLK</sequence>
<feature type="transmembrane region" description="Helical" evidence="1">
    <location>
        <begin position="129"/>
        <end position="151"/>
    </location>
</feature>
<feature type="transmembrane region" description="Helical" evidence="1">
    <location>
        <begin position="91"/>
        <end position="109"/>
    </location>
</feature>
<feature type="transmembrane region" description="Helical" evidence="1">
    <location>
        <begin position="64"/>
        <end position="84"/>
    </location>
</feature>
<keyword evidence="1" id="KW-1133">Transmembrane helix</keyword>
<dbReference type="EMBL" id="MN739276">
    <property type="protein sequence ID" value="QHS96681.1"/>
    <property type="molecule type" value="Genomic_DNA"/>
</dbReference>
<organism evidence="2">
    <name type="scientific">viral metagenome</name>
    <dbReference type="NCBI Taxonomy" id="1070528"/>
    <lineage>
        <taxon>unclassified sequences</taxon>
        <taxon>metagenomes</taxon>
        <taxon>organismal metagenomes</taxon>
    </lineage>
</organism>